<dbReference type="SUPFAM" id="SSF53328">
    <property type="entry name" value="Formyltransferase"/>
    <property type="match status" value="1"/>
</dbReference>
<comment type="caution">
    <text evidence="6">The sequence shown here is derived from an EMBL/GenBank/DDBJ whole genome shotgun (WGS) entry which is preliminary data.</text>
</comment>
<evidence type="ECO:0000256" key="4">
    <source>
        <dbReference type="ARBA" id="ARBA00022755"/>
    </source>
</evidence>
<dbReference type="GO" id="GO:0006189">
    <property type="term" value="P:'de novo' IMP biosynthetic process"/>
    <property type="evidence" value="ECO:0007669"/>
    <property type="project" value="TreeGrafter"/>
</dbReference>
<dbReference type="PANTHER" id="PTHR43369">
    <property type="entry name" value="PHOSPHORIBOSYLGLYCINAMIDE FORMYLTRANSFERASE"/>
    <property type="match status" value="1"/>
</dbReference>
<name>A0A5S3WRW8_9GAMM</name>
<evidence type="ECO:0000256" key="3">
    <source>
        <dbReference type="ARBA" id="ARBA00022679"/>
    </source>
</evidence>
<dbReference type="Proteomes" id="UP000310249">
    <property type="component" value="Unassembled WGS sequence"/>
</dbReference>
<dbReference type="Gene3D" id="3.40.50.170">
    <property type="entry name" value="Formyl transferase, N-terminal domain"/>
    <property type="match status" value="1"/>
</dbReference>
<evidence type="ECO:0000313" key="7">
    <source>
        <dbReference type="Proteomes" id="UP000310249"/>
    </source>
</evidence>
<protein>
    <recommendedName>
        <fullName evidence="2">phosphoribosylglycinamide formyltransferase 1</fullName>
        <ecNumber evidence="2">2.1.2.2</ecNumber>
    </recommendedName>
</protein>
<dbReference type="OrthoDB" id="6157970at2"/>
<reference evidence="7" key="2">
    <citation type="submission" date="2019-06" db="EMBL/GenBank/DDBJ databases">
        <title>Co-occurence of chitin degradation, pigmentation and bioactivity in marine Pseudoalteromonas.</title>
        <authorList>
            <person name="Sonnenschein E.C."/>
            <person name="Bech P.K."/>
        </authorList>
    </citation>
    <scope>NUCLEOTIDE SEQUENCE [LARGE SCALE GENOMIC DNA]</scope>
    <source>
        <strain evidence="7">S2676</strain>
    </source>
</reference>
<dbReference type="GO" id="GO:0004644">
    <property type="term" value="F:phosphoribosylglycinamide formyltransferase activity"/>
    <property type="evidence" value="ECO:0007669"/>
    <property type="project" value="UniProtKB-EC"/>
</dbReference>
<proteinExistence type="predicted"/>
<dbReference type="AlphaFoldDB" id="A0A5S3WRW8"/>
<accession>A0A5S3WRW8</accession>
<dbReference type="Pfam" id="PF00551">
    <property type="entry name" value="Formyl_trans_N"/>
    <property type="match status" value="1"/>
</dbReference>
<dbReference type="InterPro" id="IPR002376">
    <property type="entry name" value="Formyl_transf_N"/>
</dbReference>
<keyword evidence="3" id="KW-0808">Transferase</keyword>
<sequence>MMKTLNLIYICSLRNAAADQAGRMVEYKGEQRYMMSPLEHLVEQLNTTSLGQQYALKAVIFDDDLSHGPDQRKLQDYGLARGTSKGPWIYPESLNIQGQPVDELLQNIPSSYRKTPLNSPERVAGKKEFEARLEAQLDALQADVVLLDGLILILDDLASAHSKYHNKIVNIHPGITRADSPYQRRGATATLDALYGARGQKVTNWATRETVSVPVIDKTGASFHYIDQGIDSGPVITDVMDTHINPDDTIIEMRWNNFQQSLFPAMIKGLKLLAEQRLPKPVAADAEPA</sequence>
<feature type="domain" description="Formyl transferase N-terminal" evidence="5">
    <location>
        <begin position="118"/>
        <end position="253"/>
    </location>
</feature>
<evidence type="ECO:0000256" key="1">
    <source>
        <dbReference type="ARBA" id="ARBA00005054"/>
    </source>
</evidence>
<comment type="pathway">
    <text evidence="1">Purine metabolism; IMP biosynthesis via de novo pathway; N(2)-formyl-N(1)-(5-phospho-D-ribosyl)glycinamide from N(1)-(5-phospho-D-ribosyl)glycinamide (10-formyl THF route): step 1/1.</text>
</comment>
<keyword evidence="4" id="KW-0658">Purine biosynthesis</keyword>
<evidence type="ECO:0000256" key="2">
    <source>
        <dbReference type="ARBA" id="ARBA00012254"/>
    </source>
</evidence>
<gene>
    <name evidence="6" type="ORF">CWB99_05965</name>
</gene>
<dbReference type="GO" id="GO:0005829">
    <property type="term" value="C:cytosol"/>
    <property type="evidence" value="ECO:0007669"/>
    <property type="project" value="TreeGrafter"/>
</dbReference>
<dbReference type="PANTHER" id="PTHR43369:SF2">
    <property type="entry name" value="PHOSPHORIBOSYLGLYCINAMIDE FORMYLTRANSFERASE"/>
    <property type="match status" value="1"/>
</dbReference>
<reference evidence="6 7" key="1">
    <citation type="submission" date="2018-01" db="EMBL/GenBank/DDBJ databases">
        <authorList>
            <person name="Paulsen S."/>
            <person name="Gram L.K."/>
        </authorList>
    </citation>
    <scope>NUCLEOTIDE SEQUENCE [LARGE SCALE GENOMIC DNA]</scope>
    <source>
        <strain evidence="6 7">S2676</strain>
    </source>
</reference>
<evidence type="ECO:0000259" key="5">
    <source>
        <dbReference type="Pfam" id="PF00551"/>
    </source>
</evidence>
<evidence type="ECO:0000313" key="6">
    <source>
        <dbReference type="EMBL" id="TMP30602.1"/>
    </source>
</evidence>
<dbReference type="InterPro" id="IPR036477">
    <property type="entry name" value="Formyl_transf_N_sf"/>
</dbReference>
<dbReference type="EC" id="2.1.2.2" evidence="2"/>
<dbReference type="EMBL" id="PNCI01000012">
    <property type="protein sequence ID" value="TMP30602.1"/>
    <property type="molecule type" value="Genomic_DNA"/>
</dbReference>
<organism evidence="6 7">
    <name type="scientific">Pseudoalteromonas rubra</name>
    <dbReference type="NCBI Taxonomy" id="43658"/>
    <lineage>
        <taxon>Bacteria</taxon>
        <taxon>Pseudomonadati</taxon>
        <taxon>Pseudomonadota</taxon>
        <taxon>Gammaproteobacteria</taxon>
        <taxon>Alteromonadales</taxon>
        <taxon>Pseudoalteromonadaceae</taxon>
        <taxon>Pseudoalteromonas</taxon>
    </lineage>
</organism>